<keyword evidence="2" id="KW-1185">Reference proteome</keyword>
<protein>
    <submittedName>
        <fullName evidence="1">Uncharacterized protein</fullName>
    </submittedName>
</protein>
<sequence>MAGIGSWPEGTVHVDGDVVIDGVSLTALAAEATTPYPCVRALIEPWSDGVVTSPVAFISAVLTHVTAVEGDARGRRVIVVDAALEGRAAILSEACLIGRSTARVRRVRARVRFAGSSSTHRISLPLDVGVGELLVIPCDGTLLRADLVGEEVRAPADPRPSSHP</sequence>
<organism evidence="1 2">
    <name type="scientific">Clavibacter zhangzhiyongii</name>
    <dbReference type="NCBI Taxonomy" id="2768071"/>
    <lineage>
        <taxon>Bacteria</taxon>
        <taxon>Bacillati</taxon>
        <taxon>Actinomycetota</taxon>
        <taxon>Actinomycetes</taxon>
        <taxon>Micrococcales</taxon>
        <taxon>Microbacteriaceae</taxon>
        <taxon>Clavibacter</taxon>
    </lineage>
</organism>
<evidence type="ECO:0000313" key="1">
    <source>
        <dbReference type="EMBL" id="QOD42633.1"/>
    </source>
</evidence>
<proteinExistence type="predicted"/>
<accession>A0A7L7YYX1</accession>
<dbReference type="KEGG" id="czh:H9X71_08220"/>
<reference evidence="1 2" key="1">
    <citation type="submission" date="2020-08" db="EMBL/GenBank/DDBJ databases">
        <title>Description of Clavibacter zhangzhiyonge sp. nov., a phytopathogenic actinobacterium isolated from barley seeds, causing leaf brown spot and decline.</title>
        <authorList>
            <person name="Tian Q."/>
            <person name="Chuan J."/>
            <person name="Zhao W."/>
            <person name="Li X."/>
        </authorList>
    </citation>
    <scope>NUCLEOTIDE SEQUENCE [LARGE SCALE GENOMIC DNA]</scope>
    <source>
        <strain evidence="1 2">DM1</strain>
    </source>
</reference>
<dbReference type="AlphaFoldDB" id="A0A7L7YYX1"/>
<evidence type="ECO:0000313" key="2">
    <source>
        <dbReference type="Proteomes" id="UP000516660"/>
    </source>
</evidence>
<dbReference type="Proteomes" id="UP000516660">
    <property type="component" value="Chromosome"/>
</dbReference>
<dbReference type="EMBL" id="CP061274">
    <property type="protein sequence ID" value="QOD42633.1"/>
    <property type="molecule type" value="Genomic_DNA"/>
</dbReference>
<gene>
    <name evidence="1" type="ORF">H9X71_08220</name>
</gene>
<name>A0A7L7YYX1_9MICO</name>
<dbReference type="RefSeq" id="WP_191146657.1">
    <property type="nucleotide sequence ID" value="NZ_CP061274.1"/>
</dbReference>